<keyword evidence="2" id="KW-1185">Reference proteome</keyword>
<dbReference type="STRING" id="930990.A0A067LZ35"/>
<dbReference type="HOGENOM" id="CLU_047287_0_0_1"/>
<sequence length="337" mass="38096">MYGLGPGLFYNVLPEKYWINFCKLVRVARIMFQREISFEEVGIAQTSAVEYVKGYEELYYQQKVSRIHFCRQSVHNILHLAPETARGGPLPYTSQYPMERTIGNLGQEIKQPSNPFANLSQRAVMRCQVNALKALVLDLNRGVPEKRIAIELGDGYTALHPRDGSGQKIAGREGLAICEALQGEMDNYTQARLVRWARIRLPNGQIARCAWKEERRPLENVRMARNIKLKRDGKLAFAEVHFFFPAPSDYQGGGMLALVSMYPPHDLTLFQKSEHTLRACTLPDADSLRVINVKDILSVIAMVPMPRHSWIEGNPTVFVVEKLGLDISHMGGTEEIA</sequence>
<dbReference type="EMBL" id="KL198087">
    <property type="protein sequence ID" value="KDQ08688.1"/>
    <property type="molecule type" value="Genomic_DNA"/>
</dbReference>
<evidence type="ECO:0000313" key="1">
    <source>
        <dbReference type="EMBL" id="KDQ08688.1"/>
    </source>
</evidence>
<reference evidence="2" key="1">
    <citation type="journal article" date="2014" name="Proc. Natl. Acad. Sci. U.S.A.">
        <title>Extensive sampling of basidiomycete genomes demonstrates inadequacy of the white-rot/brown-rot paradigm for wood decay fungi.</title>
        <authorList>
            <person name="Riley R."/>
            <person name="Salamov A.A."/>
            <person name="Brown D.W."/>
            <person name="Nagy L.G."/>
            <person name="Floudas D."/>
            <person name="Held B.W."/>
            <person name="Levasseur A."/>
            <person name="Lombard V."/>
            <person name="Morin E."/>
            <person name="Otillar R."/>
            <person name="Lindquist E.A."/>
            <person name="Sun H."/>
            <person name="LaButti K.M."/>
            <person name="Schmutz J."/>
            <person name="Jabbour D."/>
            <person name="Luo H."/>
            <person name="Baker S.E."/>
            <person name="Pisabarro A.G."/>
            <person name="Walton J.D."/>
            <person name="Blanchette R.A."/>
            <person name="Henrissat B."/>
            <person name="Martin F."/>
            <person name="Cullen D."/>
            <person name="Hibbett D.S."/>
            <person name="Grigoriev I.V."/>
        </authorList>
    </citation>
    <scope>NUCLEOTIDE SEQUENCE [LARGE SCALE GENOMIC DNA]</scope>
    <source>
        <strain evidence="2">FD-172 SS1</strain>
    </source>
</reference>
<name>A0A067LZ35_BOTB1</name>
<dbReference type="AlphaFoldDB" id="A0A067LZ35"/>
<evidence type="ECO:0000313" key="2">
    <source>
        <dbReference type="Proteomes" id="UP000027195"/>
    </source>
</evidence>
<dbReference type="Proteomes" id="UP000027195">
    <property type="component" value="Unassembled WGS sequence"/>
</dbReference>
<organism evidence="1 2">
    <name type="scientific">Botryobasidium botryosum (strain FD-172 SS1)</name>
    <dbReference type="NCBI Taxonomy" id="930990"/>
    <lineage>
        <taxon>Eukaryota</taxon>
        <taxon>Fungi</taxon>
        <taxon>Dikarya</taxon>
        <taxon>Basidiomycota</taxon>
        <taxon>Agaricomycotina</taxon>
        <taxon>Agaricomycetes</taxon>
        <taxon>Cantharellales</taxon>
        <taxon>Botryobasidiaceae</taxon>
        <taxon>Botryobasidium</taxon>
    </lineage>
</organism>
<accession>A0A067LZ35</accession>
<dbReference type="OrthoDB" id="2669721at2759"/>
<proteinExistence type="predicted"/>
<dbReference type="InParanoid" id="A0A067LZ35"/>
<protein>
    <submittedName>
        <fullName evidence="1">Uncharacterized protein</fullName>
    </submittedName>
</protein>
<gene>
    <name evidence="1" type="ORF">BOTBODRAFT_179617</name>
</gene>